<comment type="caution">
    <text evidence="2">The sequence shown here is derived from an EMBL/GenBank/DDBJ whole genome shotgun (WGS) entry which is preliminary data.</text>
</comment>
<evidence type="ECO:0000313" key="3">
    <source>
        <dbReference type="Proteomes" id="UP000013042"/>
    </source>
</evidence>
<dbReference type="AlphaFoldDB" id="N6YZP5"/>
<dbReference type="RefSeq" id="WP_004301126.1">
    <property type="nucleotide sequence ID" value="NZ_AMXD01000015.1"/>
</dbReference>
<reference evidence="2 3" key="1">
    <citation type="submission" date="2012-09" db="EMBL/GenBank/DDBJ databases">
        <title>Draft Genome Sequences of 6 Strains from Genus Thauera.</title>
        <authorList>
            <person name="Liu B."/>
            <person name="Shapleigh J.P."/>
            <person name="Frostegard A.H."/>
        </authorList>
    </citation>
    <scope>NUCLEOTIDE SEQUENCE [LARGE SCALE GENOMIC DNA]</scope>
    <source>
        <strain evidence="2 3">S2</strain>
    </source>
</reference>
<organism evidence="2 3">
    <name type="scientific">Thauera aminoaromatica S2</name>
    <dbReference type="NCBI Taxonomy" id="1234381"/>
    <lineage>
        <taxon>Bacteria</taxon>
        <taxon>Pseudomonadati</taxon>
        <taxon>Pseudomonadota</taxon>
        <taxon>Betaproteobacteria</taxon>
        <taxon>Rhodocyclales</taxon>
        <taxon>Zoogloeaceae</taxon>
        <taxon>Thauera</taxon>
    </lineage>
</organism>
<feature type="region of interest" description="Disordered" evidence="1">
    <location>
        <begin position="179"/>
        <end position="216"/>
    </location>
</feature>
<accession>N6YZP5</accession>
<evidence type="ECO:0000313" key="2">
    <source>
        <dbReference type="EMBL" id="ENO87628.1"/>
    </source>
</evidence>
<proteinExistence type="predicted"/>
<protein>
    <submittedName>
        <fullName evidence="2">Uncharacterized protein</fullName>
    </submittedName>
</protein>
<sequence length="216" mass="23410">MTKKKDAPTMPKPRKEIQVVVSEDPAESRRNYAKAMVAPEVSTFRVMSACEQPGLKDQLDTPSMIRLLKDQGEAINKGDMAHAEQMLAAQATALQTLFARLTERAMEQSHMPNVEAFMRLALRAQSQCRATLQALAEIKNPPVIYAAKQINQTTGPQQINNGAVATSRKREIEGEQNKLSGHKADELLQDTRASCSTGGGDPAMATVGELNGAAHG</sequence>
<name>N6YZP5_THASP</name>
<dbReference type="Proteomes" id="UP000013042">
    <property type="component" value="Unassembled WGS sequence"/>
</dbReference>
<dbReference type="EMBL" id="AMXD01000015">
    <property type="protein sequence ID" value="ENO87628.1"/>
    <property type="molecule type" value="Genomic_DNA"/>
</dbReference>
<gene>
    <name evidence="2" type="ORF">C665_04521</name>
</gene>
<evidence type="ECO:0000256" key="1">
    <source>
        <dbReference type="SAM" id="MobiDB-lite"/>
    </source>
</evidence>